<evidence type="ECO:0000313" key="3">
    <source>
        <dbReference type="Proteomes" id="UP000229730"/>
    </source>
</evidence>
<dbReference type="OrthoDB" id="327431at2"/>
<dbReference type="AlphaFoldDB" id="A0A2G4YTF3"/>
<sequence>MFIGHYAAGFALKAVERKASLGVLFLAVQFVDILYFILVPLGIERLNMVENYTAVNHMELLYYPYSHSLIAAFFWGVIAYGLWRFFPWFKRERRHSVAIVVGLAVLSHWFIDFLVHTADMPLLGDDGVKVGFGLWNNFSLTVMGEISLLLAAVFYYVKRTKPKGKWGGTAVWIFTLLMVGVYLMTVTAPFDPGITPDIASYGGLVLYFLFGAAAFWIDRFRNGA</sequence>
<evidence type="ECO:0000313" key="2">
    <source>
        <dbReference type="EMBL" id="PHZ85605.1"/>
    </source>
</evidence>
<keyword evidence="1" id="KW-1133">Transmembrane helix</keyword>
<feature type="transmembrane region" description="Helical" evidence="1">
    <location>
        <begin position="198"/>
        <end position="217"/>
    </location>
</feature>
<protein>
    <recommendedName>
        <fullName evidence="4">Permease</fullName>
    </recommendedName>
</protein>
<dbReference type="InParanoid" id="A0A2G4YTF3"/>
<keyword evidence="1" id="KW-0812">Transmembrane</keyword>
<keyword evidence="3" id="KW-1185">Reference proteome</keyword>
<dbReference type="EMBL" id="PDEM01000009">
    <property type="protein sequence ID" value="PHZ85605.1"/>
    <property type="molecule type" value="Genomic_DNA"/>
</dbReference>
<evidence type="ECO:0008006" key="4">
    <source>
        <dbReference type="Google" id="ProtNLM"/>
    </source>
</evidence>
<organism evidence="2 3">
    <name type="scientific">Paremcibacter congregatus</name>
    <dbReference type="NCBI Taxonomy" id="2043170"/>
    <lineage>
        <taxon>Bacteria</taxon>
        <taxon>Pseudomonadati</taxon>
        <taxon>Pseudomonadota</taxon>
        <taxon>Alphaproteobacteria</taxon>
        <taxon>Emcibacterales</taxon>
        <taxon>Emcibacteraceae</taxon>
        <taxon>Paremcibacter</taxon>
    </lineage>
</organism>
<feature type="transmembrane region" description="Helical" evidence="1">
    <location>
        <begin position="169"/>
        <end position="186"/>
    </location>
</feature>
<proteinExistence type="predicted"/>
<dbReference type="Proteomes" id="UP000229730">
    <property type="component" value="Unassembled WGS sequence"/>
</dbReference>
<feature type="transmembrane region" description="Helical" evidence="1">
    <location>
        <begin position="138"/>
        <end position="157"/>
    </location>
</feature>
<dbReference type="RefSeq" id="WP_099471188.1">
    <property type="nucleotide sequence ID" value="NZ_CP041025.1"/>
</dbReference>
<keyword evidence="1" id="KW-0472">Membrane</keyword>
<feature type="transmembrane region" description="Helical" evidence="1">
    <location>
        <begin position="63"/>
        <end position="83"/>
    </location>
</feature>
<gene>
    <name evidence="2" type="ORF">CRD36_02635</name>
</gene>
<name>A0A2G4YTF3_9PROT</name>
<comment type="caution">
    <text evidence="2">The sequence shown here is derived from an EMBL/GenBank/DDBJ whole genome shotgun (WGS) entry which is preliminary data.</text>
</comment>
<evidence type="ECO:0000256" key="1">
    <source>
        <dbReference type="SAM" id="Phobius"/>
    </source>
</evidence>
<accession>A0A2G4YTF3</accession>
<feature type="transmembrane region" description="Helical" evidence="1">
    <location>
        <begin position="95"/>
        <end position="118"/>
    </location>
</feature>
<reference evidence="2 3" key="1">
    <citation type="submission" date="2017-10" db="EMBL/GenBank/DDBJ databases">
        <title>Frigbacter circumglobatus gen. nov. sp. nov., isolated from sediment cultured in situ.</title>
        <authorList>
            <person name="Zhao Z."/>
        </authorList>
    </citation>
    <scope>NUCLEOTIDE SEQUENCE [LARGE SCALE GENOMIC DNA]</scope>
    <source>
        <strain evidence="2 3">ZYL</strain>
    </source>
</reference>
<feature type="transmembrane region" description="Helical" evidence="1">
    <location>
        <begin position="21"/>
        <end position="43"/>
    </location>
</feature>